<accession>A0A1F2WRQ1</accession>
<keyword evidence="3" id="KW-0378">Hydrolase</keyword>
<comment type="caution">
    <text evidence="6">The sequence shown here is derived from an EMBL/GenBank/DDBJ whole genome shotgun (WGS) entry which is preliminary data.</text>
</comment>
<dbReference type="InterPro" id="IPR051453">
    <property type="entry name" value="MBL_Glyoxalase_II"/>
</dbReference>
<feature type="domain" description="Metallo-beta-lactamase" evidence="5">
    <location>
        <begin position="12"/>
        <end position="190"/>
    </location>
</feature>
<dbReference type="SMART" id="SM00849">
    <property type="entry name" value="Lactamase_B"/>
    <property type="match status" value="1"/>
</dbReference>
<sequence length="209" mass="22904">MEIISFSDFSFGSNTYLVVNEAVSESVLIDAGISAQEILDYLTNNSVRLKAVLLTHGHPDHLFGLKEIIDGTGADCYMHTSDSQLLRYIPPMLLNMLGLEKLDLPEEFLPLEDGQELEIAGMKFQVLHTPGHSEGSVCFLTDSVLFAGDLIFHGSIGRTDFPGGSMQVLVKSVKDKVFTLPGDTKIMPGHMDSTVVGWEKKTNPFLMGI</sequence>
<evidence type="ECO:0000256" key="2">
    <source>
        <dbReference type="ARBA" id="ARBA00022723"/>
    </source>
</evidence>
<dbReference type="InterPro" id="IPR001279">
    <property type="entry name" value="Metallo-B-lactamas"/>
</dbReference>
<dbReference type="InterPro" id="IPR036866">
    <property type="entry name" value="RibonucZ/Hydroxyglut_hydro"/>
</dbReference>
<evidence type="ECO:0000256" key="1">
    <source>
        <dbReference type="ARBA" id="ARBA00001947"/>
    </source>
</evidence>
<evidence type="ECO:0000256" key="3">
    <source>
        <dbReference type="ARBA" id="ARBA00022801"/>
    </source>
</evidence>
<dbReference type="STRING" id="1797197.A2Y75_11460"/>
<keyword evidence="2" id="KW-0479">Metal-binding</keyword>
<organism evidence="6 7">
    <name type="scientific">Candidatus Solincola sediminis</name>
    <dbReference type="NCBI Taxonomy" id="1797199"/>
    <lineage>
        <taxon>Bacteria</taxon>
        <taxon>Bacillati</taxon>
        <taxon>Actinomycetota</taxon>
        <taxon>Candidatus Geothermincolia</taxon>
        <taxon>Candidatus Geothermincolales</taxon>
        <taxon>Candidatus Geothermincolaceae</taxon>
        <taxon>Candidatus Solincola</taxon>
    </lineage>
</organism>
<name>A0A1F2WRQ1_9ACTN</name>
<reference evidence="6 7" key="1">
    <citation type="journal article" date="2016" name="Nat. Commun.">
        <title>Thousands of microbial genomes shed light on interconnected biogeochemical processes in an aquifer system.</title>
        <authorList>
            <person name="Anantharaman K."/>
            <person name="Brown C.T."/>
            <person name="Hug L.A."/>
            <person name="Sharon I."/>
            <person name="Castelle C.J."/>
            <person name="Probst A.J."/>
            <person name="Thomas B.C."/>
            <person name="Singh A."/>
            <person name="Wilkins M.J."/>
            <person name="Karaoz U."/>
            <person name="Brodie E.L."/>
            <person name="Williams K.H."/>
            <person name="Hubbard S.S."/>
            <person name="Banfield J.F."/>
        </authorList>
    </citation>
    <scope>NUCLEOTIDE SEQUENCE [LARGE SCALE GENOMIC DNA]</scope>
</reference>
<evidence type="ECO:0000313" key="7">
    <source>
        <dbReference type="Proteomes" id="UP000177876"/>
    </source>
</evidence>
<dbReference type="EMBL" id="MELK01000015">
    <property type="protein sequence ID" value="OFW59476.1"/>
    <property type="molecule type" value="Genomic_DNA"/>
</dbReference>
<proteinExistence type="predicted"/>
<dbReference type="PANTHER" id="PTHR46233">
    <property type="entry name" value="HYDROXYACYLGLUTATHIONE HYDROLASE GLOC"/>
    <property type="match status" value="1"/>
</dbReference>
<dbReference type="CDD" id="cd06262">
    <property type="entry name" value="metallo-hydrolase-like_MBL-fold"/>
    <property type="match status" value="1"/>
</dbReference>
<dbReference type="AlphaFoldDB" id="A0A1F2WRQ1"/>
<dbReference type="Gene3D" id="3.60.15.10">
    <property type="entry name" value="Ribonuclease Z/Hydroxyacylglutathione hydrolase-like"/>
    <property type="match status" value="1"/>
</dbReference>
<gene>
    <name evidence="6" type="ORF">A2Y75_11460</name>
</gene>
<protein>
    <recommendedName>
        <fullName evidence="5">Metallo-beta-lactamase domain-containing protein</fullName>
    </recommendedName>
</protein>
<comment type="cofactor">
    <cofactor evidence="1">
        <name>Zn(2+)</name>
        <dbReference type="ChEBI" id="CHEBI:29105"/>
    </cofactor>
</comment>
<dbReference type="Pfam" id="PF00753">
    <property type="entry name" value="Lactamase_B"/>
    <property type="match status" value="1"/>
</dbReference>
<evidence type="ECO:0000313" key="6">
    <source>
        <dbReference type="EMBL" id="OFW59476.1"/>
    </source>
</evidence>
<dbReference type="GO" id="GO:0046872">
    <property type="term" value="F:metal ion binding"/>
    <property type="evidence" value="ECO:0007669"/>
    <property type="project" value="UniProtKB-KW"/>
</dbReference>
<dbReference type="PANTHER" id="PTHR46233:SF3">
    <property type="entry name" value="HYDROXYACYLGLUTATHIONE HYDROLASE GLOC"/>
    <property type="match status" value="1"/>
</dbReference>
<keyword evidence="4" id="KW-0862">Zinc</keyword>
<dbReference type="GO" id="GO:0016787">
    <property type="term" value="F:hydrolase activity"/>
    <property type="evidence" value="ECO:0007669"/>
    <property type="project" value="UniProtKB-KW"/>
</dbReference>
<evidence type="ECO:0000259" key="5">
    <source>
        <dbReference type="SMART" id="SM00849"/>
    </source>
</evidence>
<dbReference type="SUPFAM" id="SSF56281">
    <property type="entry name" value="Metallo-hydrolase/oxidoreductase"/>
    <property type="match status" value="1"/>
</dbReference>
<evidence type="ECO:0000256" key="4">
    <source>
        <dbReference type="ARBA" id="ARBA00022833"/>
    </source>
</evidence>
<dbReference type="Proteomes" id="UP000177876">
    <property type="component" value="Unassembled WGS sequence"/>
</dbReference>